<feature type="signal peptide" evidence="4">
    <location>
        <begin position="1"/>
        <end position="31"/>
    </location>
</feature>
<reference evidence="6 7" key="1">
    <citation type="submission" date="2018-01" db="EMBL/GenBank/DDBJ databases">
        <title>Draft genome sequence of Nonomuraea sp. KC333.</title>
        <authorList>
            <person name="Sahin N."/>
            <person name="Saygin H."/>
            <person name="Ay H."/>
        </authorList>
    </citation>
    <scope>NUCLEOTIDE SEQUENCE [LARGE SCALE GENOMIC DNA]</scope>
    <source>
        <strain evidence="6 7">KC333</strain>
    </source>
</reference>
<gene>
    <name evidence="6" type="ORF">C1J01_13960</name>
</gene>
<dbReference type="OrthoDB" id="256225at2"/>
<dbReference type="PANTHER" id="PTHR32303">
    <property type="entry name" value="QUINOPROTEIN ALCOHOL DEHYDROGENASE (CYTOCHROME C)"/>
    <property type="match status" value="1"/>
</dbReference>
<proteinExistence type="inferred from homology"/>
<dbReference type="Gene3D" id="2.160.20.10">
    <property type="entry name" value="Single-stranded right-handed beta-helix, Pectin lyase-like"/>
    <property type="match status" value="1"/>
</dbReference>
<dbReference type="InterPro" id="IPR011050">
    <property type="entry name" value="Pectin_lyase_fold/virulence"/>
</dbReference>
<dbReference type="Proteomes" id="UP000249304">
    <property type="component" value="Unassembled WGS sequence"/>
</dbReference>
<evidence type="ECO:0000313" key="7">
    <source>
        <dbReference type="Proteomes" id="UP000249304"/>
    </source>
</evidence>
<dbReference type="InterPro" id="IPR012334">
    <property type="entry name" value="Pectin_lyas_fold"/>
</dbReference>
<evidence type="ECO:0000256" key="1">
    <source>
        <dbReference type="ARBA" id="ARBA00001931"/>
    </source>
</evidence>
<name>A0A2W2E8T3_9ACTN</name>
<accession>A0A2W2E8T3</accession>
<comment type="cofactor">
    <cofactor evidence="1">
        <name>pyrroloquinoline quinone</name>
        <dbReference type="ChEBI" id="CHEBI:58442"/>
    </cofactor>
</comment>
<evidence type="ECO:0000259" key="5">
    <source>
        <dbReference type="SMART" id="SM00722"/>
    </source>
</evidence>
<evidence type="ECO:0000256" key="4">
    <source>
        <dbReference type="SAM" id="SignalP"/>
    </source>
</evidence>
<feature type="domain" description="Carbohydrate-binding/sugar hydrolysis" evidence="5">
    <location>
        <begin position="555"/>
        <end position="696"/>
    </location>
</feature>
<dbReference type="InterPro" id="IPR002372">
    <property type="entry name" value="PQQ_rpt_dom"/>
</dbReference>
<dbReference type="SMART" id="SM00722">
    <property type="entry name" value="CASH"/>
    <property type="match status" value="1"/>
</dbReference>
<feature type="chain" id="PRO_5016084174" description="Carbohydrate-binding/sugar hydrolysis domain-containing protein" evidence="4">
    <location>
        <begin position="32"/>
        <end position="835"/>
    </location>
</feature>
<dbReference type="SUPFAM" id="SSF51126">
    <property type="entry name" value="Pectin lyase-like"/>
    <property type="match status" value="1"/>
</dbReference>
<dbReference type="PANTHER" id="PTHR32303:SF10">
    <property type="entry name" value="OUTER MEMBRANE PROTEIN ASSEMBLY FACTOR BAMB"/>
    <property type="match status" value="1"/>
</dbReference>
<evidence type="ECO:0000313" key="6">
    <source>
        <dbReference type="EMBL" id="PZG18801.1"/>
    </source>
</evidence>
<organism evidence="6 7">
    <name type="scientific">Nonomuraea aridisoli</name>
    <dbReference type="NCBI Taxonomy" id="2070368"/>
    <lineage>
        <taxon>Bacteria</taxon>
        <taxon>Bacillati</taxon>
        <taxon>Actinomycetota</taxon>
        <taxon>Actinomycetes</taxon>
        <taxon>Streptosporangiales</taxon>
        <taxon>Streptosporangiaceae</taxon>
        <taxon>Nonomuraea</taxon>
    </lineage>
</organism>
<dbReference type="Gene3D" id="2.140.10.10">
    <property type="entry name" value="Quinoprotein alcohol dehydrogenase-like superfamily"/>
    <property type="match status" value="1"/>
</dbReference>
<dbReference type="Pfam" id="PF13360">
    <property type="entry name" value="PQQ_2"/>
    <property type="match status" value="1"/>
</dbReference>
<dbReference type="Pfam" id="PF01011">
    <property type="entry name" value="PQQ"/>
    <property type="match status" value="1"/>
</dbReference>
<dbReference type="InterPro" id="IPR006311">
    <property type="entry name" value="TAT_signal"/>
</dbReference>
<dbReference type="RefSeq" id="WP_111179387.1">
    <property type="nucleotide sequence ID" value="NZ_POUD01000047.1"/>
</dbReference>
<dbReference type="SMART" id="SM00710">
    <property type="entry name" value="PbH1"/>
    <property type="match status" value="7"/>
</dbReference>
<dbReference type="InterPro" id="IPR006626">
    <property type="entry name" value="PbH1"/>
</dbReference>
<dbReference type="InterPro" id="IPR007742">
    <property type="entry name" value="NosD_dom"/>
</dbReference>
<dbReference type="InterPro" id="IPR011047">
    <property type="entry name" value="Quinoprotein_ADH-like_sf"/>
</dbReference>
<sequence>MSRTRRGRLRRLTASLALAGAALALPGSAEAAVGGVPVVADWTSAGQNAANTHYAATETAIGAGNVGTLRNRWTFTAGGSVSATPAVVNGVVYAPDWGGNLNAVNAATGRALWTRPVSDYTGVKGDVSRSGPAYWNGLLVLGDGGLQSPTLSGARVFGVDAITGERRWSTVVDDTPAAMITGSPVVSDGVVYVGVSSKSEALAEEPTFRGSMVALDAATGKLLWKTYTVPEGYTGGAIWGSTPAVDQKTGLVYAATGNNYTTPEGVCTKPDETGCEQPSPDNHIDAVIAFDGETGAIRWATHTLTADTWTGDQQFGPDFDFGSAPGLFTTVIDGKPTDLLGVGQKSGIYWALDPATGEIVWRTVVGPGGLAGGLEWGAATDGSRIYAAVTNSDGVETTITSATGVKTTTKAGFWAALDAATGKILWQTADPQGGLVFSFVSAANGVLYGGTFGPEGDNMYALDGATGTVRWSFPSGGSVVGGPAIVDGSLYWGSGYQTLAMGFPFDGSNDKLYAFSLPQAPPAPQTVYVSPAGTDTGANTSCGTAKFRSIGAAVRAVASGGRVVVCGGTYKEAVAVTKPLSLEVNGNVVLDATGRSSGIEVDAPGVTVTGFTVQNAAGDGILVRGVDGASVVGNVVLNNRNGIHLMGSSRSKVVNNASRGNTSGIVVSDETGPAADNVVTGNSVQDNPLGDGILLAGRGKAGVYGTTIETNTVTGNGGGGVTLTSSSAGGSVHGNTVRGNIVSGNAGAGVTVRSLAAGQDFSGNVIGGANTIGTNNAKGDQTTGVLVTSVGPLTIKVSGNAIANDHFGIRTDGPVTVADASANTFSGVTVPLSAD</sequence>
<dbReference type="PROSITE" id="PS51318">
    <property type="entry name" value="TAT"/>
    <property type="match status" value="1"/>
</dbReference>
<dbReference type="Pfam" id="PF05048">
    <property type="entry name" value="NosD"/>
    <property type="match status" value="1"/>
</dbReference>
<dbReference type="InterPro" id="IPR018391">
    <property type="entry name" value="PQQ_b-propeller_rpt"/>
</dbReference>
<dbReference type="AlphaFoldDB" id="A0A2W2E8T3"/>
<comment type="caution">
    <text evidence="6">The sequence shown here is derived from an EMBL/GenBank/DDBJ whole genome shotgun (WGS) entry which is preliminary data.</text>
</comment>
<keyword evidence="3" id="KW-0560">Oxidoreductase</keyword>
<dbReference type="GO" id="GO:0016491">
    <property type="term" value="F:oxidoreductase activity"/>
    <property type="evidence" value="ECO:0007669"/>
    <property type="project" value="UniProtKB-KW"/>
</dbReference>
<dbReference type="SMART" id="SM00564">
    <property type="entry name" value="PQQ"/>
    <property type="match status" value="7"/>
</dbReference>
<keyword evidence="4" id="KW-0732">Signal</keyword>
<protein>
    <recommendedName>
        <fullName evidence="5">Carbohydrate-binding/sugar hydrolysis domain-containing protein</fullName>
    </recommendedName>
</protein>
<evidence type="ECO:0000256" key="3">
    <source>
        <dbReference type="ARBA" id="ARBA00023002"/>
    </source>
</evidence>
<keyword evidence="7" id="KW-1185">Reference proteome</keyword>
<evidence type="ECO:0000256" key="2">
    <source>
        <dbReference type="ARBA" id="ARBA00008156"/>
    </source>
</evidence>
<dbReference type="EMBL" id="POUD01000047">
    <property type="protein sequence ID" value="PZG18801.1"/>
    <property type="molecule type" value="Genomic_DNA"/>
</dbReference>
<dbReference type="SUPFAM" id="SSF50998">
    <property type="entry name" value="Quinoprotein alcohol dehydrogenase-like"/>
    <property type="match status" value="2"/>
</dbReference>
<comment type="similarity">
    <text evidence="2">Belongs to the bacterial PQQ dehydrogenase family.</text>
</comment>
<dbReference type="InterPro" id="IPR022441">
    <property type="entry name" value="Para_beta_helix_rpt-2"/>
</dbReference>
<dbReference type="NCBIfam" id="TIGR03804">
    <property type="entry name" value="para_beta_helix"/>
    <property type="match status" value="1"/>
</dbReference>
<dbReference type="Gene3D" id="2.40.128.630">
    <property type="match status" value="1"/>
</dbReference>
<dbReference type="InterPro" id="IPR006633">
    <property type="entry name" value="Carb-bd_sugar_hydrolysis-dom"/>
</dbReference>